<name>A0A2S0NCK1_9HYPH</name>
<gene>
    <name evidence="1" type="ORF">C6569_11565</name>
</gene>
<protein>
    <submittedName>
        <fullName evidence="1">Uncharacterized protein</fullName>
    </submittedName>
</protein>
<dbReference type="Proteomes" id="UP000237889">
    <property type="component" value="Chromosome"/>
</dbReference>
<evidence type="ECO:0000313" key="2">
    <source>
        <dbReference type="Proteomes" id="UP000237889"/>
    </source>
</evidence>
<sequence length="82" mass="8940">MGEWGDGTTPDDRFLLSMLFRRAANSFMVVDAAPGLEKFKDLAARAVSRDQVIGYPVARYAFMIVDAIGDDDPRVADLVAAC</sequence>
<dbReference type="EMBL" id="CP027668">
    <property type="protein sequence ID" value="AVO45651.1"/>
    <property type="molecule type" value="Genomic_DNA"/>
</dbReference>
<dbReference type="KEGG" id="phr:C6569_11565"/>
<accession>A0A2S0NCK1</accession>
<dbReference type="AlphaFoldDB" id="A0A2S0NCK1"/>
<reference evidence="1 2" key="1">
    <citation type="submission" date="2018-03" db="EMBL/GenBank/DDBJ databases">
        <title>Genome sequencing of Phreatobacter sp.</title>
        <authorList>
            <person name="Kim S.-J."/>
            <person name="Heo J."/>
            <person name="Kwon S.-W."/>
        </authorList>
    </citation>
    <scope>NUCLEOTIDE SEQUENCE [LARGE SCALE GENOMIC DNA]</scope>
    <source>
        <strain evidence="1 2">S-12</strain>
    </source>
</reference>
<keyword evidence="2" id="KW-1185">Reference proteome</keyword>
<evidence type="ECO:0000313" key="1">
    <source>
        <dbReference type="EMBL" id="AVO45651.1"/>
    </source>
</evidence>
<organism evidence="1 2">
    <name type="scientific">Phreatobacter cathodiphilus</name>
    <dbReference type="NCBI Taxonomy" id="1868589"/>
    <lineage>
        <taxon>Bacteria</taxon>
        <taxon>Pseudomonadati</taxon>
        <taxon>Pseudomonadota</taxon>
        <taxon>Alphaproteobacteria</taxon>
        <taxon>Hyphomicrobiales</taxon>
        <taxon>Phreatobacteraceae</taxon>
        <taxon>Phreatobacter</taxon>
    </lineage>
</organism>
<proteinExistence type="predicted"/>